<dbReference type="Proteomes" id="UP000699042">
    <property type="component" value="Unassembled WGS sequence"/>
</dbReference>
<protein>
    <submittedName>
        <fullName evidence="1">Uncharacterized protein</fullName>
    </submittedName>
</protein>
<gene>
    <name evidence="1" type="ORF">JMJ77_008523</name>
</gene>
<comment type="caution">
    <text evidence="1">The sequence shown here is derived from an EMBL/GenBank/DDBJ whole genome shotgun (WGS) entry which is preliminary data.</text>
</comment>
<reference evidence="1" key="1">
    <citation type="submission" date="2021-05" db="EMBL/GenBank/DDBJ databases">
        <title>Comparative genomics of three Colletotrichum scovillei strains and genetic complementation revealed genes involved fungal growth and virulence on chili pepper.</title>
        <authorList>
            <person name="Hsieh D.-K."/>
            <person name="Chuang S.-C."/>
            <person name="Chen C.-Y."/>
            <person name="Chao Y.-T."/>
            <person name="Lu M.-Y.J."/>
            <person name="Lee M.-H."/>
            <person name="Shih M.-C."/>
        </authorList>
    </citation>
    <scope>NUCLEOTIDE SEQUENCE</scope>
    <source>
        <strain evidence="1">Coll-153</strain>
    </source>
</reference>
<proteinExistence type="predicted"/>
<accession>A0A9P7REB9</accession>
<dbReference type="EMBL" id="JAESDN010000002">
    <property type="protein sequence ID" value="KAG7056072.1"/>
    <property type="molecule type" value="Genomic_DNA"/>
</dbReference>
<dbReference type="AlphaFoldDB" id="A0A9P7REB9"/>
<keyword evidence="2" id="KW-1185">Reference proteome</keyword>
<organism evidence="1 2">
    <name type="scientific">Colletotrichum scovillei</name>
    <dbReference type="NCBI Taxonomy" id="1209932"/>
    <lineage>
        <taxon>Eukaryota</taxon>
        <taxon>Fungi</taxon>
        <taxon>Dikarya</taxon>
        <taxon>Ascomycota</taxon>
        <taxon>Pezizomycotina</taxon>
        <taxon>Sordariomycetes</taxon>
        <taxon>Hypocreomycetidae</taxon>
        <taxon>Glomerellales</taxon>
        <taxon>Glomerellaceae</taxon>
        <taxon>Colletotrichum</taxon>
        <taxon>Colletotrichum acutatum species complex</taxon>
    </lineage>
</organism>
<sequence length="75" mass="8701">MAFLVEKADSLQGQEHDGRKTWLFFLWYLAICHACRECFGALAYREPSSKHVERSIYSVGRQHRNTQIGSDTPKQ</sequence>
<evidence type="ECO:0000313" key="1">
    <source>
        <dbReference type="EMBL" id="KAG7056072.1"/>
    </source>
</evidence>
<name>A0A9P7REB9_9PEZI</name>
<evidence type="ECO:0000313" key="2">
    <source>
        <dbReference type="Proteomes" id="UP000699042"/>
    </source>
</evidence>